<evidence type="ECO:0000256" key="2">
    <source>
        <dbReference type="ARBA" id="ARBA00022801"/>
    </source>
</evidence>
<keyword evidence="2" id="KW-0378">Hydrolase</keyword>
<keyword evidence="3" id="KW-0812">Transmembrane</keyword>
<dbReference type="AlphaFoldDB" id="A0A433DGB3"/>
<sequence length="423" mass="46110">MLYSRLSIIVLTVLVHGALTDSLDTPVLDSAAAATKSGFVFKNTYPEAWKIAPTNTPLVHQWLAAINMSAVPKWPIVETNEDGDPVTGDDPRPCDWSWTGCINGDITVCPNKVRDVLYFVLGSISIFTTLMFRLYFAGFLWVDIRRWSNRVQATLFYIGSNVVRYPDIVRRACQAGHQIAVHSWSHHASTTLTNAQFVAEVKYTELAIREICGVTTRYFRPPYGDVDNRIRGLLKQMSYTNVIWDLDTNDWQLPPGGRRTLAQVNADFAKWIAKRHSDKTGHVCLEHELSANSITAAMKNLPSLQRAFKVLPVAACLGDAHPYHEPSVCLPAFNNSCESSSHSPSSPPKSASSSTQVLTAAHKRSVIATDNLSTIAADKPSMTTAAASLPSVTIVASGAAGVPKEVGWAVGALIGTALLFIGM</sequence>
<dbReference type="Gene3D" id="3.20.20.370">
    <property type="entry name" value="Glycoside hydrolase/deacetylase"/>
    <property type="match status" value="1"/>
</dbReference>
<protein>
    <recommendedName>
        <fullName evidence="5">NodB homology domain-containing protein</fullName>
    </recommendedName>
</protein>
<dbReference type="GO" id="GO:0009272">
    <property type="term" value="P:fungal-type cell wall biogenesis"/>
    <property type="evidence" value="ECO:0007669"/>
    <property type="project" value="UniProtKB-ARBA"/>
</dbReference>
<evidence type="ECO:0000256" key="4">
    <source>
        <dbReference type="SAM" id="SignalP"/>
    </source>
</evidence>
<keyword evidence="1" id="KW-0479">Metal-binding</keyword>
<name>A0A433DGB3_9FUNG</name>
<evidence type="ECO:0000313" key="6">
    <source>
        <dbReference type="EMBL" id="RUP49874.1"/>
    </source>
</evidence>
<evidence type="ECO:0000313" key="7">
    <source>
        <dbReference type="Proteomes" id="UP000268093"/>
    </source>
</evidence>
<feature type="transmembrane region" description="Helical" evidence="3">
    <location>
        <begin position="116"/>
        <end position="142"/>
    </location>
</feature>
<dbReference type="PANTHER" id="PTHR10587">
    <property type="entry name" value="GLYCOSYL TRANSFERASE-RELATED"/>
    <property type="match status" value="1"/>
</dbReference>
<dbReference type="Pfam" id="PF01522">
    <property type="entry name" value="Polysacc_deac_1"/>
    <property type="match status" value="1"/>
</dbReference>
<dbReference type="InterPro" id="IPR050248">
    <property type="entry name" value="Polysacc_deacetylase_ArnD"/>
</dbReference>
<keyword evidence="3" id="KW-0472">Membrane</keyword>
<dbReference type="GO" id="GO:0004099">
    <property type="term" value="F:chitin deacetylase activity"/>
    <property type="evidence" value="ECO:0007669"/>
    <property type="project" value="UniProtKB-ARBA"/>
</dbReference>
<comment type="caution">
    <text evidence="6">The sequence shown here is derived from an EMBL/GenBank/DDBJ whole genome shotgun (WGS) entry which is preliminary data.</text>
</comment>
<dbReference type="PROSITE" id="PS51677">
    <property type="entry name" value="NODB"/>
    <property type="match status" value="1"/>
</dbReference>
<dbReference type="PANTHER" id="PTHR10587:SF133">
    <property type="entry name" value="CHITIN DEACETYLASE 1-RELATED"/>
    <property type="match status" value="1"/>
</dbReference>
<evidence type="ECO:0000256" key="1">
    <source>
        <dbReference type="ARBA" id="ARBA00022723"/>
    </source>
</evidence>
<dbReference type="OrthoDB" id="407355at2759"/>
<feature type="signal peptide" evidence="4">
    <location>
        <begin position="1"/>
        <end position="20"/>
    </location>
</feature>
<dbReference type="InterPro" id="IPR002509">
    <property type="entry name" value="NODB_dom"/>
</dbReference>
<evidence type="ECO:0000259" key="5">
    <source>
        <dbReference type="PROSITE" id="PS51677"/>
    </source>
</evidence>
<dbReference type="EMBL" id="RBNI01001890">
    <property type="protein sequence ID" value="RUP49874.1"/>
    <property type="molecule type" value="Genomic_DNA"/>
</dbReference>
<evidence type="ECO:0000256" key="3">
    <source>
        <dbReference type="SAM" id="Phobius"/>
    </source>
</evidence>
<gene>
    <name evidence="6" type="ORF">BC936DRAFT_141148</name>
</gene>
<proteinExistence type="predicted"/>
<organism evidence="6 7">
    <name type="scientific">Jimgerdemannia flammicorona</name>
    <dbReference type="NCBI Taxonomy" id="994334"/>
    <lineage>
        <taxon>Eukaryota</taxon>
        <taxon>Fungi</taxon>
        <taxon>Fungi incertae sedis</taxon>
        <taxon>Mucoromycota</taxon>
        <taxon>Mucoromycotina</taxon>
        <taxon>Endogonomycetes</taxon>
        <taxon>Endogonales</taxon>
        <taxon>Endogonaceae</taxon>
        <taxon>Jimgerdemannia</taxon>
    </lineage>
</organism>
<dbReference type="GO" id="GO:0046872">
    <property type="term" value="F:metal ion binding"/>
    <property type="evidence" value="ECO:0007669"/>
    <property type="project" value="UniProtKB-KW"/>
</dbReference>
<dbReference type="InterPro" id="IPR011330">
    <property type="entry name" value="Glyco_hydro/deAcase_b/a-brl"/>
</dbReference>
<feature type="chain" id="PRO_5019021859" description="NodB homology domain-containing protein" evidence="4">
    <location>
        <begin position="21"/>
        <end position="423"/>
    </location>
</feature>
<feature type="domain" description="NodB homology" evidence="5">
    <location>
        <begin position="122"/>
        <end position="316"/>
    </location>
</feature>
<accession>A0A433DGB3</accession>
<keyword evidence="7" id="KW-1185">Reference proteome</keyword>
<keyword evidence="4" id="KW-0732">Signal</keyword>
<keyword evidence="3" id="KW-1133">Transmembrane helix</keyword>
<dbReference type="GO" id="GO:0016020">
    <property type="term" value="C:membrane"/>
    <property type="evidence" value="ECO:0007669"/>
    <property type="project" value="TreeGrafter"/>
</dbReference>
<reference evidence="6 7" key="1">
    <citation type="journal article" date="2018" name="New Phytol.">
        <title>Phylogenomics of Endogonaceae and evolution of mycorrhizas within Mucoromycota.</title>
        <authorList>
            <person name="Chang Y."/>
            <person name="Desiro A."/>
            <person name="Na H."/>
            <person name="Sandor L."/>
            <person name="Lipzen A."/>
            <person name="Clum A."/>
            <person name="Barry K."/>
            <person name="Grigoriev I.V."/>
            <person name="Martin F.M."/>
            <person name="Stajich J.E."/>
            <person name="Smith M.E."/>
            <person name="Bonito G."/>
            <person name="Spatafora J.W."/>
        </authorList>
    </citation>
    <scope>NUCLEOTIDE SEQUENCE [LARGE SCALE GENOMIC DNA]</scope>
    <source>
        <strain evidence="6 7">GMNB39</strain>
    </source>
</reference>
<dbReference type="GO" id="GO:0005975">
    <property type="term" value="P:carbohydrate metabolic process"/>
    <property type="evidence" value="ECO:0007669"/>
    <property type="project" value="InterPro"/>
</dbReference>
<dbReference type="SUPFAM" id="SSF88713">
    <property type="entry name" value="Glycoside hydrolase/deacetylase"/>
    <property type="match status" value="1"/>
</dbReference>
<dbReference type="Proteomes" id="UP000268093">
    <property type="component" value="Unassembled WGS sequence"/>
</dbReference>